<keyword evidence="11" id="KW-0511">Multifunctional enzyme</keyword>
<dbReference type="InterPro" id="IPR002734">
    <property type="entry name" value="RibDG_C"/>
</dbReference>
<organism evidence="16 17">
    <name type="scientific">Sporosarcina aquimarina</name>
    <dbReference type="NCBI Taxonomy" id="114975"/>
    <lineage>
        <taxon>Bacteria</taxon>
        <taxon>Bacillati</taxon>
        <taxon>Bacillota</taxon>
        <taxon>Bacilli</taxon>
        <taxon>Bacillales</taxon>
        <taxon>Caryophanaceae</taxon>
        <taxon>Sporosarcina</taxon>
    </lineage>
</organism>
<dbReference type="SUPFAM" id="SSF53597">
    <property type="entry name" value="Dihydrofolate reductase-like"/>
    <property type="match status" value="1"/>
</dbReference>
<name>A0ABU4G2H6_9BACL</name>
<reference evidence="16 17" key="1">
    <citation type="submission" date="2023-06" db="EMBL/GenBank/DDBJ databases">
        <title>Sporosarcina sp. nov., isolated from Korean traditional fermented seafood 'Jeotgal'.</title>
        <authorList>
            <person name="Yang A.-I."/>
            <person name="Shin N.-R."/>
        </authorList>
    </citation>
    <scope>NUCLEOTIDE SEQUENCE [LARGE SCALE GENOMIC DNA]</scope>
    <source>
        <strain evidence="16 17">KCTC3840</strain>
    </source>
</reference>
<evidence type="ECO:0000256" key="10">
    <source>
        <dbReference type="ARBA" id="ARBA00023002"/>
    </source>
</evidence>
<dbReference type="GO" id="GO:0008835">
    <property type="term" value="F:diaminohydroxyphosphoribosylaminopyrimidine deaminase activity"/>
    <property type="evidence" value="ECO:0007669"/>
    <property type="project" value="UniProtKB-EC"/>
</dbReference>
<evidence type="ECO:0000256" key="2">
    <source>
        <dbReference type="ARBA" id="ARBA00004882"/>
    </source>
</evidence>
<gene>
    <name evidence="16" type="primary">ribD</name>
    <name evidence="16" type="ORF">QT716_14260</name>
</gene>
<evidence type="ECO:0000256" key="9">
    <source>
        <dbReference type="ARBA" id="ARBA00022857"/>
    </source>
</evidence>
<dbReference type="PIRSF" id="PIRSF006769">
    <property type="entry name" value="RibD"/>
    <property type="match status" value="1"/>
</dbReference>
<dbReference type="GO" id="GO:0008703">
    <property type="term" value="F:5-amino-6-(5-phosphoribosylamino)uracil reductase activity"/>
    <property type="evidence" value="ECO:0007669"/>
    <property type="project" value="UniProtKB-EC"/>
</dbReference>
<evidence type="ECO:0000313" key="17">
    <source>
        <dbReference type="Proteomes" id="UP001280629"/>
    </source>
</evidence>
<feature type="domain" description="CMP/dCMP-type deaminase" evidence="15">
    <location>
        <begin position="1"/>
        <end position="123"/>
    </location>
</feature>
<evidence type="ECO:0000259" key="15">
    <source>
        <dbReference type="PROSITE" id="PS51747"/>
    </source>
</evidence>
<dbReference type="Pfam" id="PF00383">
    <property type="entry name" value="dCMP_cyt_deam_1"/>
    <property type="match status" value="1"/>
</dbReference>
<dbReference type="InterPro" id="IPR004794">
    <property type="entry name" value="Eubact_RibD"/>
</dbReference>
<dbReference type="InterPro" id="IPR050765">
    <property type="entry name" value="Riboflavin_Biosynth_HTPR"/>
</dbReference>
<comment type="function">
    <text evidence="1 14">Converts 2,5-diamino-6-(ribosylamino)-4(3h)-pyrimidinone 5'-phosphate into 5-amino-6-(ribosylamino)-2,4(1h,3h)-pyrimidinedione 5'-phosphate.</text>
</comment>
<evidence type="ECO:0000256" key="12">
    <source>
        <dbReference type="ARBA" id="ARBA00049861"/>
    </source>
</evidence>
<proteinExistence type="inferred from homology"/>
<dbReference type="InterPro" id="IPR024072">
    <property type="entry name" value="DHFR-like_dom_sf"/>
</dbReference>
<keyword evidence="7 14" id="KW-0479">Metal-binding</keyword>
<dbReference type="PANTHER" id="PTHR38011">
    <property type="entry name" value="DIHYDROFOLATE REDUCTASE FAMILY PROTEIN (AFU_ORTHOLOGUE AFUA_8G06820)"/>
    <property type="match status" value="1"/>
</dbReference>
<dbReference type="CDD" id="cd01284">
    <property type="entry name" value="Riboflavin_deaminase-reductase"/>
    <property type="match status" value="1"/>
</dbReference>
<evidence type="ECO:0000256" key="5">
    <source>
        <dbReference type="ARBA" id="ARBA00007417"/>
    </source>
</evidence>
<evidence type="ECO:0000256" key="13">
    <source>
        <dbReference type="ARBA" id="ARBA00049886"/>
    </source>
</evidence>
<dbReference type="Pfam" id="PF01872">
    <property type="entry name" value="RibD_C"/>
    <property type="match status" value="1"/>
</dbReference>
<keyword evidence="9 14" id="KW-0521">NADP</keyword>
<dbReference type="Gene3D" id="3.40.430.10">
    <property type="entry name" value="Dihydrofolate Reductase, subunit A"/>
    <property type="match status" value="1"/>
</dbReference>
<keyword evidence="10 14" id="KW-0560">Oxidoreductase</keyword>
<protein>
    <recommendedName>
        <fullName evidence="14">Riboflavin biosynthesis protein RibD</fullName>
    </recommendedName>
    <domain>
        <recommendedName>
            <fullName evidence="14">Diaminohydroxyphosphoribosylaminopyrimidine deaminase</fullName>
            <shortName evidence="14">DRAP deaminase</shortName>
            <ecNumber evidence="14">3.5.4.26</ecNumber>
        </recommendedName>
        <alternativeName>
            <fullName evidence="14">Riboflavin-specific deaminase</fullName>
        </alternativeName>
    </domain>
    <domain>
        <recommendedName>
            <fullName evidence="14">5-amino-6-(5-phosphoribosylamino)uracil reductase</fullName>
            <ecNumber evidence="14">1.1.1.193</ecNumber>
        </recommendedName>
        <alternativeName>
            <fullName evidence="14">HTP reductase</fullName>
        </alternativeName>
    </domain>
</protein>
<dbReference type="Proteomes" id="UP001280629">
    <property type="component" value="Unassembled WGS sequence"/>
</dbReference>
<dbReference type="InterPro" id="IPR016193">
    <property type="entry name" value="Cytidine_deaminase-like"/>
</dbReference>
<evidence type="ECO:0000256" key="8">
    <source>
        <dbReference type="ARBA" id="ARBA00022833"/>
    </source>
</evidence>
<dbReference type="PANTHER" id="PTHR38011:SF7">
    <property type="entry name" value="2,5-DIAMINO-6-RIBOSYLAMINO-4(3H)-PYRIMIDINONE 5'-PHOSPHATE REDUCTASE"/>
    <property type="match status" value="1"/>
</dbReference>
<dbReference type="InterPro" id="IPR016192">
    <property type="entry name" value="APOBEC/CMP_deaminase_Zn-bd"/>
</dbReference>
<dbReference type="NCBIfam" id="TIGR00326">
    <property type="entry name" value="eubact_ribD"/>
    <property type="match status" value="1"/>
</dbReference>
<comment type="catalytic activity">
    <reaction evidence="13 14">
        <text>2,5-diamino-6-hydroxy-4-(5-phosphoribosylamino)-pyrimidine + H2O + H(+) = 5-amino-6-(5-phospho-D-ribosylamino)uracil + NH4(+)</text>
        <dbReference type="Rhea" id="RHEA:21868"/>
        <dbReference type="ChEBI" id="CHEBI:15377"/>
        <dbReference type="ChEBI" id="CHEBI:15378"/>
        <dbReference type="ChEBI" id="CHEBI:28938"/>
        <dbReference type="ChEBI" id="CHEBI:58453"/>
        <dbReference type="ChEBI" id="CHEBI:58614"/>
        <dbReference type="EC" id="3.5.4.26"/>
    </reaction>
</comment>
<comment type="pathway">
    <text evidence="3 14">Cofactor biosynthesis; riboflavin biosynthesis; 5-amino-6-(D-ribitylamino)uracil from GTP: step 3/4.</text>
</comment>
<evidence type="ECO:0000256" key="6">
    <source>
        <dbReference type="ARBA" id="ARBA00022619"/>
    </source>
</evidence>
<dbReference type="EC" id="3.5.4.26" evidence="14"/>
<evidence type="ECO:0000256" key="4">
    <source>
        <dbReference type="ARBA" id="ARBA00005259"/>
    </source>
</evidence>
<dbReference type="InterPro" id="IPR002125">
    <property type="entry name" value="CMP_dCMP_dom"/>
</dbReference>
<comment type="similarity">
    <text evidence="5 14">In the C-terminal section; belongs to the HTP reductase family.</text>
</comment>
<dbReference type="NCBIfam" id="TIGR00227">
    <property type="entry name" value="ribD_Cterm"/>
    <property type="match status" value="1"/>
</dbReference>
<comment type="catalytic activity">
    <reaction evidence="12 14">
        <text>5-amino-6-(5-phospho-D-ribitylamino)uracil + NADP(+) = 5-amino-6-(5-phospho-D-ribosylamino)uracil + NADPH + H(+)</text>
        <dbReference type="Rhea" id="RHEA:17845"/>
        <dbReference type="ChEBI" id="CHEBI:15378"/>
        <dbReference type="ChEBI" id="CHEBI:57783"/>
        <dbReference type="ChEBI" id="CHEBI:58349"/>
        <dbReference type="ChEBI" id="CHEBI:58421"/>
        <dbReference type="ChEBI" id="CHEBI:58453"/>
        <dbReference type="EC" id="1.1.1.193"/>
    </reaction>
</comment>
<dbReference type="RefSeq" id="WP_317936806.1">
    <property type="nucleotide sequence ID" value="NZ_JAUBDH010000011.1"/>
</dbReference>
<evidence type="ECO:0000313" key="16">
    <source>
        <dbReference type="EMBL" id="MDW0111184.1"/>
    </source>
</evidence>
<comment type="caution">
    <text evidence="16">The sequence shown here is derived from an EMBL/GenBank/DDBJ whole genome shotgun (WGS) entry which is preliminary data.</text>
</comment>
<comment type="pathway">
    <text evidence="2 14">Cofactor biosynthesis; riboflavin biosynthesis; 5-amino-6-(D-ribitylamino)uracil from GTP: step 2/4.</text>
</comment>
<evidence type="ECO:0000256" key="3">
    <source>
        <dbReference type="ARBA" id="ARBA00004910"/>
    </source>
</evidence>
<dbReference type="InterPro" id="IPR011549">
    <property type="entry name" value="RibD_C"/>
</dbReference>
<keyword evidence="14 16" id="KW-0378">Hydrolase</keyword>
<keyword evidence="8 14" id="KW-0862">Zinc</keyword>
<comment type="cofactor">
    <cofactor evidence="14">
        <name>Zn(2+)</name>
        <dbReference type="ChEBI" id="CHEBI:29105"/>
    </cofactor>
    <text evidence="14">Binds 1 zinc ion.</text>
</comment>
<dbReference type="EMBL" id="JAUBDH010000011">
    <property type="protein sequence ID" value="MDW0111184.1"/>
    <property type="molecule type" value="Genomic_DNA"/>
</dbReference>
<dbReference type="SUPFAM" id="SSF53927">
    <property type="entry name" value="Cytidine deaminase-like"/>
    <property type="match status" value="1"/>
</dbReference>
<evidence type="ECO:0000256" key="11">
    <source>
        <dbReference type="ARBA" id="ARBA00023268"/>
    </source>
</evidence>
<comment type="similarity">
    <text evidence="4 14">In the N-terminal section; belongs to the cytidine and deoxycytidylate deaminase family.</text>
</comment>
<keyword evidence="17" id="KW-1185">Reference proteome</keyword>
<dbReference type="Gene3D" id="3.40.140.10">
    <property type="entry name" value="Cytidine Deaminase, domain 2"/>
    <property type="match status" value="1"/>
</dbReference>
<dbReference type="PROSITE" id="PS00903">
    <property type="entry name" value="CYT_DCMP_DEAMINASES_1"/>
    <property type="match status" value="1"/>
</dbReference>
<evidence type="ECO:0000256" key="14">
    <source>
        <dbReference type="PIRNR" id="PIRNR006769"/>
    </source>
</evidence>
<dbReference type="EC" id="1.1.1.193" evidence="14"/>
<evidence type="ECO:0000256" key="1">
    <source>
        <dbReference type="ARBA" id="ARBA00002151"/>
    </source>
</evidence>
<keyword evidence="6 14" id="KW-0686">Riboflavin biosynthesis</keyword>
<sequence length="371" mass="40126">MEIEHYMQIAFSLAEGAVGQISPNPPVGSVIVNHGRVVGMGAHLRAGELHAERVALDMAGNDSVGADLYVTLEPCSHTGKTPPCTEAILQAGISRVYVSTLDPNPLVSGSGIQRLRDAGIDVQTEICADLARELYPPFFHFIQTKQPHVTLKTAMTLDGKIAAFSGHSKWVTSEQSRLDVHRLRHVHDAILTGSKTILHDNPLLTTRLPQGGLHPIRVVLDTHLSTPMTSQVIQNTDAPTWIFCGSTAPEERELNFLPYDHVEVFRMEKPAIIVSDILDKLGARGIMTLLVEGGSSVNASFLQADAVDRIITYIAPRLLGGTDSLTPIGGINPALMSDAKDFVFIKTEQLGPDLKVTAVPKGSDSNVHRTH</sequence>
<accession>A0ABU4G2H6</accession>
<evidence type="ECO:0000256" key="7">
    <source>
        <dbReference type="ARBA" id="ARBA00022723"/>
    </source>
</evidence>
<dbReference type="PROSITE" id="PS51747">
    <property type="entry name" value="CYT_DCMP_DEAMINASES_2"/>
    <property type="match status" value="1"/>
</dbReference>